<accession>A0AAV8XE75</accession>
<evidence type="ECO:0000259" key="2">
    <source>
        <dbReference type="Pfam" id="PF03184"/>
    </source>
</evidence>
<evidence type="ECO:0000256" key="1">
    <source>
        <dbReference type="SAM" id="MobiDB-lite"/>
    </source>
</evidence>
<dbReference type="PANTHER" id="PTHR19303:SF74">
    <property type="entry name" value="POGO TRANSPOSABLE ELEMENT WITH KRAB DOMAIN"/>
    <property type="match status" value="1"/>
</dbReference>
<dbReference type="InterPro" id="IPR050863">
    <property type="entry name" value="CenT-Element_Derived"/>
</dbReference>
<dbReference type="AlphaFoldDB" id="A0AAV8XE75"/>
<gene>
    <name evidence="3" type="ORF">NQ318_015281</name>
</gene>
<feature type="compositionally biased region" description="Basic and acidic residues" evidence="1">
    <location>
        <begin position="661"/>
        <end position="673"/>
    </location>
</feature>
<feature type="domain" description="DDE-1" evidence="2">
    <location>
        <begin position="315"/>
        <end position="447"/>
    </location>
</feature>
<dbReference type="PANTHER" id="PTHR19303">
    <property type="entry name" value="TRANSPOSON"/>
    <property type="match status" value="1"/>
</dbReference>
<dbReference type="GO" id="GO:0003677">
    <property type="term" value="F:DNA binding"/>
    <property type="evidence" value="ECO:0007669"/>
    <property type="project" value="TreeGrafter"/>
</dbReference>
<proteinExistence type="predicted"/>
<sequence>MNAVGSYILPFLIFGRVRMKPELLNGCPPGSDGRAEPSGWMTAETCLALKHFAHYTKPSIEDPVLLLVDNHSSLFLFQESTNAEKMELCWWRLVKHWDRSIEIETFIETENLRAVFDDLKRIFNCDETAFFLSPKECQYFLTRDSDVFELRDGDLYVKDDVVVQDVITLDTNGNKNVESNVTSYDFEDADKKQAVEEGQDNVPNTKRASLEIRYNLDYPISFPKQVTGPESQLTIEEEKYWLTGFVKVKRKGFPRRKEDFRLSVKNINLIENDPSRIYNEDETGFVLCPKQGKVLAIKGSKDVYEIDNSNSKCSLTVMFTFGADGSVTPLMVIYPYKRLPKSIAESVPQEWGIGISDTGWMKSEVFYEYIGNILHPHLVRKGIQFPIVLFVDGHKTQLSMQLSELCSKLKIILVALYPNATRVLQPADVFAFQPIKENWKAVVREWKRSNPGKDLTKTEFAPLLKTIIGHIKSRTIVNVFRACGLYPWNPQAINFDKCLGTSERKDPKDNKIQLKENKVLDYETFCEIVEVLKHFIQIKSSNYGNIFKLRKVVQKMIKKQKAKKEVHHESEENEDKTTERETHGTESSTNNNTQDEGFNYILTAAGITNLDQSHTICYDKIEDIPVVFGSDINIYENTNTNVIVIDNLTSSSDINNENDQFDQKDLGQKENLKKPFVWPDTPKRKNTKINDKEKMSYVITSSGWKRQTKCKSKKK</sequence>
<feature type="compositionally biased region" description="Basic and acidic residues" evidence="1">
    <location>
        <begin position="566"/>
        <end position="584"/>
    </location>
</feature>
<evidence type="ECO:0000313" key="4">
    <source>
        <dbReference type="Proteomes" id="UP001162162"/>
    </source>
</evidence>
<keyword evidence="4" id="KW-1185">Reference proteome</keyword>
<evidence type="ECO:0000313" key="3">
    <source>
        <dbReference type="EMBL" id="KAJ8936814.1"/>
    </source>
</evidence>
<comment type="caution">
    <text evidence="3">The sequence shown here is derived from an EMBL/GenBank/DDBJ whole genome shotgun (WGS) entry which is preliminary data.</text>
</comment>
<feature type="region of interest" description="Disordered" evidence="1">
    <location>
        <begin position="655"/>
        <end position="690"/>
    </location>
</feature>
<dbReference type="Proteomes" id="UP001162162">
    <property type="component" value="Unassembled WGS sequence"/>
</dbReference>
<protein>
    <recommendedName>
        <fullName evidence="2">DDE-1 domain-containing protein</fullName>
    </recommendedName>
</protein>
<organism evidence="3 4">
    <name type="scientific">Aromia moschata</name>
    <dbReference type="NCBI Taxonomy" id="1265417"/>
    <lineage>
        <taxon>Eukaryota</taxon>
        <taxon>Metazoa</taxon>
        <taxon>Ecdysozoa</taxon>
        <taxon>Arthropoda</taxon>
        <taxon>Hexapoda</taxon>
        <taxon>Insecta</taxon>
        <taxon>Pterygota</taxon>
        <taxon>Neoptera</taxon>
        <taxon>Endopterygota</taxon>
        <taxon>Coleoptera</taxon>
        <taxon>Polyphaga</taxon>
        <taxon>Cucujiformia</taxon>
        <taxon>Chrysomeloidea</taxon>
        <taxon>Cerambycidae</taxon>
        <taxon>Cerambycinae</taxon>
        <taxon>Callichromatini</taxon>
        <taxon>Aromia</taxon>
    </lineage>
</organism>
<dbReference type="GO" id="GO:0005634">
    <property type="term" value="C:nucleus"/>
    <property type="evidence" value="ECO:0007669"/>
    <property type="project" value="TreeGrafter"/>
</dbReference>
<dbReference type="InterPro" id="IPR004875">
    <property type="entry name" value="DDE_SF_endonuclease_dom"/>
</dbReference>
<dbReference type="Pfam" id="PF03184">
    <property type="entry name" value="DDE_1"/>
    <property type="match status" value="1"/>
</dbReference>
<feature type="region of interest" description="Disordered" evidence="1">
    <location>
        <begin position="560"/>
        <end position="595"/>
    </location>
</feature>
<feature type="compositionally biased region" description="Polar residues" evidence="1">
    <location>
        <begin position="585"/>
        <end position="595"/>
    </location>
</feature>
<name>A0AAV8XE75_9CUCU</name>
<reference evidence="3" key="1">
    <citation type="journal article" date="2023" name="Insect Mol. Biol.">
        <title>Genome sequencing provides insights into the evolution of gene families encoding plant cell wall-degrading enzymes in longhorned beetles.</title>
        <authorList>
            <person name="Shin N.R."/>
            <person name="Okamura Y."/>
            <person name="Kirsch R."/>
            <person name="Pauchet Y."/>
        </authorList>
    </citation>
    <scope>NUCLEOTIDE SEQUENCE</scope>
    <source>
        <strain evidence="3">AMC_N1</strain>
    </source>
</reference>
<dbReference type="EMBL" id="JAPWTK010000708">
    <property type="protein sequence ID" value="KAJ8936814.1"/>
    <property type="molecule type" value="Genomic_DNA"/>
</dbReference>